<gene>
    <name evidence="1" type="ORF">H103_06385</name>
</gene>
<organism evidence="1">
    <name type="scientific">Trichophyton rubrum CBS 288.86</name>
    <dbReference type="NCBI Taxonomy" id="1215330"/>
    <lineage>
        <taxon>Eukaryota</taxon>
        <taxon>Fungi</taxon>
        <taxon>Dikarya</taxon>
        <taxon>Ascomycota</taxon>
        <taxon>Pezizomycotina</taxon>
        <taxon>Eurotiomycetes</taxon>
        <taxon>Eurotiomycetidae</taxon>
        <taxon>Onygenales</taxon>
        <taxon>Arthrodermataceae</taxon>
        <taxon>Trichophyton</taxon>
    </lineage>
</organism>
<dbReference type="EMBL" id="KK207889">
    <property type="protein sequence ID" value="EZF50286.1"/>
    <property type="molecule type" value="Genomic_DNA"/>
</dbReference>
<dbReference type="AlphaFoldDB" id="A0A022VW69"/>
<reference evidence="1" key="1">
    <citation type="submission" date="2014-02" db="EMBL/GenBank/DDBJ databases">
        <title>The Genome Sequence of Trichophyton rubrum (morphotype fischeri) CBS 288.86.</title>
        <authorList>
            <consortium name="The Broad Institute Genomics Platform"/>
            <person name="Cuomo C.A."/>
            <person name="White T.C."/>
            <person name="Graser Y."/>
            <person name="Martinez-Rossi N."/>
            <person name="Heitman J."/>
            <person name="Young S.K."/>
            <person name="Zeng Q."/>
            <person name="Gargeya S."/>
            <person name="Abouelleil A."/>
            <person name="Alvarado L."/>
            <person name="Chapman S.B."/>
            <person name="Gainer-Dewar J."/>
            <person name="Goldberg J."/>
            <person name="Griggs A."/>
            <person name="Gujja S."/>
            <person name="Hansen M."/>
            <person name="Howarth C."/>
            <person name="Imamovic A."/>
            <person name="Larimer J."/>
            <person name="Martinez D."/>
            <person name="Murphy C."/>
            <person name="Pearson M.D."/>
            <person name="Persinoti G."/>
            <person name="Poon T."/>
            <person name="Priest M."/>
            <person name="Roberts A.D."/>
            <person name="Saif S."/>
            <person name="Shea T.D."/>
            <person name="Sykes S.N."/>
            <person name="Wortman J."/>
            <person name="Nusbaum C."/>
            <person name="Birren B."/>
        </authorList>
    </citation>
    <scope>NUCLEOTIDE SEQUENCE [LARGE SCALE GENOMIC DNA]</scope>
    <source>
        <strain evidence="1">CBS 288.86</strain>
    </source>
</reference>
<sequence length="121" mass="13892">MLTKFFFTYMGEGRHYEANPRWTIRNSPNQSPSTRDANRLYWLCFSTMKKPSLWTCAPGVSPLNSSQNYLTPGIVADVMCSSVHPSINPKLYGNTAVGRRYVHYPLSFSDQIKRSRNTECF</sequence>
<protein>
    <submittedName>
        <fullName evidence="1">Uncharacterized protein</fullName>
    </submittedName>
</protein>
<evidence type="ECO:0000313" key="1">
    <source>
        <dbReference type="EMBL" id="EZF50286.1"/>
    </source>
</evidence>
<proteinExistence type="predicted"/>
<accession>A0A022VW69</accession>
<dbReference type="Proteomes" id="UP000023758">
    <property type="component" value="Unassembled WGS sequence"/>
</dbReference>
<dbReference type="HOGENOM" id="CLU_2147661_0_0_1"/>
<name>A0A022VW69_TRIRU</name>